<reference evidence="1 2" key="1">
    <citation type="submission" date="2020-08" db="EMBL/GenBank/DDBJ databases">
        <title>Genomic Encyclopedia of Type Strains, Phase IV (KMG-IV): sequencing the most valuable type-strain genomes for metagenomic binning, comparative biology and taxonomic classification.</title>
        <authorList>
            <person name="Goeker M."/>
        </authorList>
    </citation>
    <scope>NUCLEOTIDE SEQUENCE [LARGE SCALE GENOMIC DNA]</scope>
    <source>
        <strain evidence="1 2">DSM 16268</strain>
    </source>
</reference>
<dbReference type="AlphaFoldDB" id="A0A7W9FMK5"/>
<dbReference type="GO" id="GO:0016616">
    <property type="term" value="F:oxidoreductase activity, acting on the CH-OH group of donors, NAD or NADP as acceptor"/>
    <property type="evidence" value="ECO:0007669"/>
    <property type="project" value="TreeGrafter"/>
</dbReference>
<protein>
    <submittedName>
        <fullName evidence="1">NAD(P)-dependent dehydrogenase (Short-subunit alcohol dehydrogenase family)</fullName>
    </submittedName>
</protein>
<organism evidence="1 2">
    <name type="scientific">Prosthecomicrobium pneumaticum</name>
    <dbReference type="NCBI Taxonomy" id="81895"/>
    <lineage>
        <taxon>Bacteria</taxon>
        <taxon>Pseudomonadati</taxon>
        <taxon>Pseudomonadota</taxon>
        <taxon>Alphaproteobacteria</taxon>
        <taxon>Hyphomicrobiales</taxon>
        <taxon>Kaistiaceae</taxon>
        <taxon>Prosthecomicrobium</taxon>
    </lineage>
</organism>
<accession>A0A7W9FMK5</accession>
<keyword evidence="2" id="KW-1185">Reference proteome</keyword>
<dbReference type="InterPro" id="IPR052184">
    <property type="entry name" value="SDR_enzymes"/>
</dbReference>
<dbReference type="PANTHER" id="PTHR45458">
    <property type="entry name" value="SHORT-CHAIN DEHYDROGENASE/REDUCTASE SDR"/>
    <property type="match status" value="1"/>
</dbReference>
<dbReference type="InterPro" id="IPR002347">
    <property type="entry name" value="SDR_fam"/>
</dbReference>
<dbReference type="PANTHER" id="PTHR45458:SF1">
    <property type="entry name" value="SHORT CHAIN DEHYDROGENASE"/>
    <property type="match status" value="1"/>
</dbReference>
<sequence>MSTILIAGASRGIGREFVRQFVAAGWTVHATARDGTGAAVLAAEGALPHRLDITDDASIAALAQELAGRPLDAVIANAGISGDLSLPLGAVSGAELARVFDTNLFGVLRLVAALKPNLRAGERKLALAMSSLMSSISSNDWSTQYAYRASKTALNAAWRSLATEWRPEGIACVLLRPGFVKTDMTGHQGMEVADSVAGMRAVVEGLDLSDSGRVIGYDGLDVPW</sequence>
<comment type="caution">
    <text evidence="1">The sequence shown here is derived from an EMBL/GenBank/DDBJ whole genome shotgun (WGS) entry which is preliminary data.</text>
</comment>
<evidence type="ECO:0000313" key="2">
    <source>
        <dbReference type="Proteomes" id="UP000523821"/>
    </source>
</evidence>
<gene>
    <name evidence="1" type="ORF">GGQ63_002530</name>
</gene>
<dbReference type="Gene3D" id="3.40.50.720">
    <property type="entry name" value="NAD(P)-binding Rossmann-like Domain"/>
    <property type="match status" value="1"/>
</dbReference>
<dbReference type="RefSeq" id="WP_183856332.1">
    <property type="nucleotide sequence ID" value="NZ_JACHOO010000005.1"/>
</dbReference>
<dbReference type="PRINTS" id="PR00081">
    <property type="entry name" value="GDHRDH"/>
</dbReference>
<dbReference type="SUPFAM" id="SSF51735">
    <property type="entry name" value="NAD(P)-binding Rossmann-fold domains"/>
    <property type="match status" value="1"/>
</dbReference>
<dbReference type="EMBL" id="JACHOO010000005">
    <property type="protein sequence ID" value="MBB5753460.1"/>
    <property type="molecule type" value="Genomic_DNA"/>
</dbReference>
<dbReference type="InterPro" id="IPR036291">
    <property type="entry name" value="NAD(P)-bd_dom_sf"/>
</dbReference>
<dbReference type="Proteomes" id="UP000523821">
    <property type="component" value="Unassembled WGS sequence"/>
</dbReference>
<dbReference type="CDD" id="cd05325">
    <property type="entry name" value="carb_red_sniffer_like_SDR_c"/>
    <property type="match status" value="1"/>
</dbReference>
<name>A0A7W9FMK5_9HYPH</name>
<dbReference type="Pfam" id="PF00106">
    <property type="entry name" value="adh_short"/>
    <property type="match status" value="1"/>
</dbReference>
<evidence type="ECO:0000313" key="1">
    <source>
        <dbReference type="EMBL" id="MBB5753460.1"/>
    </source>
</evidence>
<proteinExistence type="predicted"/>